<reference evidence="1 2" key="1">
    <citation type="submission" date="2015-09" db="EMBL/GenBank/DDBJ databases">
        <title>Genome sequencing project for genomic taxonomy and phylogenomics of Bacillus-like bacteria.</title>
        <authorList>
            <person name="Liu B."/>
            <person name="Wang J."/>
            <person name="Zhu Y."/>
            <person name="Liu G."/>
            <person name="Chen Q."/>
            <person name="Chen Z."/>
            <person name="Lan J."/>
            <person name="Che J."/>
            <person name="Ge C."/>
            <person name="Shi H."/>
            <person name="Pan Z."/>
            <person name="Liu X."/>
        </authorList>
    </citation>
    <scope>NUCLEOTIDE SEQUENCE [LARGE SCALE GENOMIC DNA]</scope>
    <source>
        <strain evidence="1 2">DSM 8552</strain>
    </source>
</reference>
<comment type="caution">
    <text evidence="1">The sequence shown here is derived from an EMBL/GenBank/DDBJ whole genome shotgun (WGS) entry which is preliminary data.</text>
</comment>
<dbReference type="Proteomes" id="UP000051063">
    <property type="component" value="Unassembled WGS sequence"/>
</dbReference>
<keyword evidence="2" id="KW-1185">Reference proteome</keyword>
<dbReference type="InterPro" id="IPR011094">
    <property type="entry name" value="Uncharacterised_LppY/LpqO"/>
</dbReference>
<gene>
    <name evidence="1" type="ORF">AN963_08275</name>
</gene>
<dbReference type="Pfam" id="PF07485">
    <property type="entry name" value="DUF1529"/>
    <property type="match status" value="1"/>
</dbReference>
<protein>
    <submittedName>
        <fullName evidence="1">Cytoplasmic protein</fullName>
    </submittedName>
</protein>
<dbReference type="EMBL" id="LJJB01000007">
    <property type="protein sequence ID" value="KQL49705.1"/>
    <property type="molecule type" value="Genomic_DNA"/>
</dbReference>
<proteinExistence type="predicted"/>
<organism evidence="1 2">
    <name type="scientific">Brevibacillus choshinensis</name>
    <dbReference type="NCBI Taxonomy" id="54911"/>
    <lineage>
        <taxon>Bacteria</taxon>
        <taxon>Bacillati</taxon>
        <taxon>Bacillota</taxon>
        <taxon>Bacilli</taxon>
        <taxon>Bacillales</taxon>
        <taxon>Paenibacillaceae</taxon>
        <taxon>Brevibacillus</taxon>
    </lineage>
</organism>
<evidence type="ECO:0000313" key="1">
    <source>
        <dbReference type="EMBL" id="KQL49705.1"/>
    </source>
</evidence>
<accession>A0ABR5NDS5</accession>
<evidence type="ECO:0000313" key="2">
    <source>
        <dbReference type="Proteomes" id="UP000051063"/>
    </source>
</evidence>
<name>A0ABR5NDS5_BRECH</name>
<sequence>MANNRSLCEQFSRIIGGQPGFAGGKCVSTINRAQIRANILGKGFQVTSSFSFESVNKRTGRALCVGRAAFLQKEVNRFILAIRKQGIKVSSVRNEWLFDQPRLIYINIEAVDQPLAFARKVRRALDVIDKVHP</sequence>
<dbReference type="RefSeq" id="WP_055744018.1">
    <property type="nucleotide sequence ID" value="NZ_LJJB01000007.1"/>
</dbReference>